<dbReference type="GO" id="GO:0006915">
    <property type="term" value="P:apoptotic process"/>
    <property type="evidence" value="ECO:0007669"/>
    <property type="project" value="UniProtKB-KW"/>
</dbReference>
<keyword evidence="10" id="KW-0053">Apoptosis</keyword>
<dbReference type="GO" id="GO:0015031">
    <property type="term" value="P:protein transport"/>
    <property type="evidence" value="ECO:0007669"/>
    <property type="project" value="UniProtKB-KW"/>
</dbReference>
<evidence type="ECO:0000256" key="7">
    <source>
        <dbReference type="ARBA" id="ARBA00022643"/>
    </source>
</evidence>
<evidence type="ECO:0000256" key="2">
    <source>
        <dbReference type="ARBA" id="ARBA00002468"/>
    </source>
</evidence>
<evidence type="ECO:0000259" key="27">
    <source>
        <dbReference type="Pfam" id="PF01207"/>
    </source>
</evidence>
<evidence type="ECO:0000256" key="14">
    <source>
        <dbReference type="ARBA" id="ARBA00023002"/>
    </source>
</evidence>
<reference evidence="31" key="1">
    <citation type="submission" date="2025-08" db="UniProtKB">
        <authorList>
            <consortium name="RefSeq"/>
        </authorList>
    </citation>
    <scope>IDENTIFICATION</scope>
    <source>
        <tissue evidence="31">Lung</tissue>
    </source>
</reference>
<evidence type="ECO:0000256" key="3">
    <source>
        <dbReference type="ARBA" id="ARBA00004477"/>
    </source>
</evidence>
<comment type="catalytic activity">
    <reaction evidence="19">
        <text>5,6-dihydrouridine(20b) in tRNA + NAD(+) = uridine(20b) in tRNA + NADH + H(+)</text>
        <dbReference type="Rhea" id="RHEA:53352"/>
        <dbReference type="Rhea" id="RHEA-COMP:13537"/>
        <dbReference type="Rhea" id="RHEA-COMP:13538"/>
        <dbReference type="ChEBI" id="CHEBI:15378"/>
        <dbReference type="ChEBI" id="CHEBI:57540"/>
        <dbReference type="ChEBI" id="CHEBI:57945"/>
        <dbReference type="ChEBI" id="CHEBI:65315"/>
        <dbReference type="ChEBI" id="CHEBI:74443"/>
        <dbReference type="EC" id="1.3.1.90"/>
    </reaction>
    <physiologicalReaction direction="right-to-left" evidence="19">
        <dbReference type="Rhea" id="RHEA:53354"/>
    </physiologicalReaction>
</comment>
<keyword evidence="15 25" id="KW-0175">Coiled coil</keyword>
<dbReference type="SUPFAM" id="SSF51395">
    <property type="entry name" value="FMN-linked oxidoreductases"/>
    <property type="match status" value="1"/>
</dbReference>
<dbReference type="PANTHER" id="PTHR11082">
    <property type="entry name" value="TRNA-DIHYDROURIDINE SYNTHASE"/>
    <property type="match status" value="1"/>
</dbReference>
<comment type="cofactor">
    <cofactor evidence="1">
        <name>FMN</name>
        <dbReference type="ChEBI" id="CHEBI:58210"/>
    </cofactor>
</comment>
<comment type="similarity">
    <text evidence="4">Belongs to the BCAP29/BCAP31 family.</text>
</comment>
<keyword evidence="6" id="KW-0285">Flavoprotein</keyword>
<comment type="catalytic activity">
    <reaction evidence="17">
        <text>5,6-dihydrouridine(20b) in tRNA + NADP(+) = uridine(20b) in tRNA + NADPH + H(+)</text>
        <dbReference type="Rhea" id="RHEA:53356"/>
        <dbReference type="Rhea" id="RHEA-COMP:13537"/>
        <dbReference type="Rhea" id="RHEA-COMP:13538"/>
        <dbReference type="ChEBI" id="CHEBI:15378"/>
        <dbReference type="ChEBI" id="CHEBI:57783"/>
        <dbReference type="ChEBI" id="CHEBI:58349"/>
        <dbReference type="ChEBI" id="CHEBI:65315"/>
        <dbReference type="ChEBI" id="CHEBI:74443"/>
        <dbReference type="EC" id="1.3.1.90"/>
    </reaction>
    <physiologicalReaction direction="right-to-left" evidence="17">
        <dbReference type="Rhea" id="RHEA:53358"/>
    </physiologicalReaction>
</comment>
<gene>
    <name evidence="31" type="primary">DUS4L</name>
</gene>
<keyword evidence="11" id="KW-0256">Endoplasmic reticulum</keyword>
<feature type="domain" description="Bap31/Bap29 cytoplasmic coiled-coil" evidence="29">
    <location>
        <begin position="421"/>
        <end position="480"/>
    </location>
</feature>
<evidence type="ECO:0000256" key="16">
    <source>
        <dbReference type="ARBA" id="ARBA00023136"/>
    </source>
</evidence>
<evidence type="ECO:0000256" key="21">
    <source>
        <dbReference type="ARBA" id="ARBA00060741"/>
    </source>
</evidence>
<dbReference type="FunFam" id="1.20.5.110:FF:000011">
    <property type="entry name" value="B-cell receptor-associated protein 29"/>
    <property type="match status" value="1"/>
</dbReference>
<evidence type="ECO:0000256" key="22">
    <source>
        <dbReference type="ARBA" id="ARBA00066483"/>
    </source>
</evidence>
<evidence type="ECO:0000256" key="11">
    <source>
        <dbReference type="ARBA" id="ARBA00022824"/>
    </source>
</evidence>
<evidence type="ECO:0000256" key="26">
    <source>
        <dbReference type="SAM" id="Phobius"/>
    </source>
</evidence>
<dbReference type="InterPro" id="IPR035587">
    <property type="entry name" value="DUS-like_FMN-bd"/>
</dbReference>
<dbReference type="InterPro" id="IPR018517">
    <property type="entry name" value="tRNA_hU_synthase_CS"/>
</dbReference>
<accession>A0A6J3DDG4</accession>
<dbReference type="Pfam" id="PF18035">
    <property type="entry name" value="Bap31_Bap29_C"/>
    <property type="match status" value="1"/>
</dbReference>
<sequence length="481" mass="54328">MSGDGEGIKGCPGNEPGELFRAGRLVKICAPMVRYSKLAFRTLVRKYSCDLCYTPMIVAADFVRSAKARDSEFTTNKGDNPLIVQFAAKEAQVLCDAARIVCPFADGIDLNCGCPQRWAMAEGYGACLINKPELVRDMVRHVRNQIDNPGFSVSIKIRIHEDLKRTVDLCQKAEATGVSWITVHGRNVEERHQPVHYDAIKVIKESVSIPIVANGDIKTLKDAENVHHLTGADGRRGTMTFQWTAVATFLYGEVVVILVLCLPFISPLRWQKIFMIPLWSKIAVFWNKMFLTIIVLLIILFLDAFREVRKYSAIQVTEKVANVNTNAIDHIHMKLFRSQRNLYISGFSLFLWLVLRRTITLLTQLAKSMASHAALETQVNDTTEAAKKYLAENERLQEALNERGSGGNKESAKVINEKLKKEVEHLRAELQKTSNALVKANNEVTAVKKQSEGLKREYDRLMREYERLQESSSEAEDKKDL</sequence>
<evidence type="ECO:0000256" key="1">
    <source>
        <dbReference type="ARBA" id="ARBA00001917"/>
    </source>
</evidence>
<keyword evidence="14" id="KW-0560">Oxidoreductase</keyword>
<feature type="transmembrane region" description="Helical" evidence="26">
    <location>
        <begin position="285"/>
        <end position="305"/>
    </location>
</feature>
<dbReference type="RefSeq" id="XP_032049526.1">
    <property type="nucleotide sequence ID" value="XM_032193635.1"/>
</dbReference>
<evidence type="ECO:0000256" key="23">
    <source>
        <dbReference type="ARBA" id="ARBA00073608"/>
    </source>
</evidence>
<comment type="catalytic activity">
    <reaction evidence="20">
        <text>5,6-dihydrouridine(20a) in tRNA + NADP(+) = uridine(20a) in tRNA + NADPH + H(+)</text>
        <dbReference type="Rhea" id="RHEA:53344"/>
        <dbReference type="Rhea" id="RHEA-COMP:13535"/>
        <dbReference type="Rhea" id="RHEA-COMP:13536"/>
        <dbReference type="ChEBI" id="CHEBI:15378"/>
        <dbReference type="ChEBI" id="CHEBI:57783"/>
        <dbReference type="ChEBI" id="CHEBI:58349"/>
        <dbReference type="ChEBI" id="CHEBI:65315"/>
        <dbReference type="ChEBI" id="CHEBI:74443"/>
        <dbReference type="EC" id="1.3.1.90"/>
    </reaction>
    <physiologicalReaction direction="right-to-left" evidence="20">
        <dbReference type="Rhea" id="RHEA:53346"/>
    </physiologicalReaction>
</comment>
<feature type="transmembrane region" description="Helical" evidence="26">
    <location>
        <begin position="243"/>
        <end position="265"/>
    </location>
</feature>
<evidence type="ECO:0000256" key="19">
    <source>
        <dbReference type="ARBA" id="ARBA00051932"/>
    </source>
</evidence>
<organism evidence="30 31">
    <name type="scientific">Aythya fuligula</name>
    <name type="common">Tufted duck</name>
    <name type="synonym">Anas fuligula</name>
    <dbReference type="NCBI Taxonomy" id="219594"/>
    <lineage>
        <taxon>Eukaryota</taxon>
        <taxon>Metazoa</taxon>
        <taxon>Chordata</taxon>
        <taxon>Craniata</taxon>
        <taxon>Vertebrata</taxon>
        <taxon>Euteleostomi</taxon>
        <taxon>Archelosauria</taxon>
        <taxon>Archosauria</taxon>
        <taxon>Dinosauria</taxon>
        <taxon>Saurischia</taxon>
        <taxon>Theropoda</taxon>
        <taxon>Coelurosauria</taxon>
        <taxon>Aves</taxon>
        <taxon>Neognathae</taxon>
        <taxon>Galloanserae</taxon>
        <taxon>Anseriformes</taxon>
        <taxon>Anatidae</taxon>
        <taxon>Aythyinae</taxon>
        <taxon>Aythya</taxon>
    </lineage>
</organism>
<keyword evidence="30" id="KW-1185">Reference proteome</keyword>
<dbReference type="Pfam" id="PF01207">
    <property type="entry name" value="Dus"/>
    <property type="match status" value="1"/>
</dbReference>
<evidence type="ECO:0000256" key="25">
    <source>
        <dbReference type="SAM" id="Coils"/>
    </source>
</evidence>
<evidence type="ECO:0000256" key="15">
    <source>
        <dbReference type="ARBA" id="ARBA00023054"/>
    </source>
</evidence>
<evidence type="ECO:0000256" key="9">
    <source>
        <dbReference type="ARBA" id="ARBA00022694"/>
    </source>
</evidence>
<dbReference type="FunFam" id="3.20.20.70:FF:000100">
    <property type="entry name" value="tRNA-dihydrouridine synthase"/>
    <property type="match status" value="1"/>
</dbReference>
<dbReference type="Proteomes" id="UP000504639">
    <property type="component" value="Chromosome 1"/>
</dbReference>
<evidence type="ECO:0000313" key="30">
    <source>
        <dbReference type="Proteomes" id="UP000504639"/>
    </source>
</evidence>
<evidence type="ECO:0000256" key="10">
    <source>
        <dbReference type="ARBA" id="ARBA00022703"/>
    </source>
</evidence>
<dbReference type="CDD" id="cd02801">
    <property type="entry name" value="DUS_like_FMN"/>
    <property type="match status" value="1"/>
</dbReference>
<dbReference type="PROSITE" id="PS01136">
    <property type="entry name" value="UPF0034"/>
    <property type="match status" value="1"/>
</dbReference>
<keyword evidence="7" id="KW-0288">FMN</keyword>
<feature type="domain" description="BAP29/BAP31 transmembrane" evidence="28">
    <location>
        <begin position="239"/>
        <end position="374"/>
    </location>
</feature>
<evidence type="ECO:0000256" key="17">
    <source>
        <dbReference type="ARBA" id="ARBA00050434"/>
    </source>
</evidence>
<dbReference type="InterPro" id="IPR013785">
    <property type="entry name" value="Aldolase_TIM"/>
</dbReference>
<dbReference type="AlphaFoldDB" id="A0A6J3DDG4"/>
<dbReference type="InterPro" id="IPR041672">
    <property type="entry name" value="Bap31/Bap29_C"/>
</dbReference>
<evidence type="ECO:0000259" key="28">
    <source>
        <dbReference type="Pfam" id="PF05529"/>
    </source>
</evidence>
<feature type="transmembrane region" description="Helical" evidence="26">
    <location>
        <begin position="342"/>
        <end position="359"/>
    </location>
</feature>
<dbReference type="Pfam" id="PF05529">
    <property type="entry name" value="Bap31"/>
    <property type="match status" value="1"/>
</dbReference>
<dbReference type="InParanoid" id="A0A6J3DDG4"/>
<evidence type="ECO:0000256" key="12">
    <source>
        <dbReference type="ARBA" id="ARBA00022927"/>
    </source>
</evidence>
<dbReference type="Gene3D" id="3.20.20.70">
    <property type="entry name" value="Aldolase class I"/>
    <property type="match status" value="1"/>
</dbReference>
<dbReference type="Gene3D" id="1.20.5.110">
    <property type="match status" value="1"/>
</dbReference>
<dbReference type="GO" id="GO:0005789">
    <property type="term" value="C:endoplasmic reticulum membrane"/>
    <property type="evidence" value="ECO:0007669"/>
    <property type="project" value="UniProtKB-SubCell"/>
</dbReference>
<proteinExistence type="inferred from homology"/>
<evidence type="ECO:0000256" key="8">
    <source>
        <dbReference type="ARBA" id="ARBA00022692"/>
    </source>
</evidence>
<evidence type="ECO:0000256" key="4">
    <source>
        <dbReference type="ARBA" id="ARBA00007956"/>
    </source>
</evidence>
<comment type="subcellular location">
    <subcellularLocation>
        <location evidence="3">Endoplasmic reticulum membrane</location>
        <topology evidence="3">Multi-pass membrane protein</topology>
    </subcellularLocation>
</comment>
<dbReference type="GeneID" id="116492723"/>
<keyword evidence="12" id="KW-0653">Protein transport</keyword>
<evidence type="ECO:0000256" key="18">
    <source>
        <dbReference type="ARBA" id="ARBA00051779"/>
    </source>
</evidence>
<keyword evidence="16 26" id="KW-0472">Membrane</keyword>
<keyword evidence="8 26" id="KW-0812">Transmembrane</keyword>
<evidence type="ECO:0000256" key="13">
    <source>
        <dbReference type="ARBA" id="ARBA00022989"/>
    </source>
</evidence>
<protein>
    <recommendedName>
        <fullName evidence="23">tRNA-dihydrouridine(20a/20b) synthase [NAD(P)+]-like</fullName>
        <ecNumber evidence="22">1.3.1.90</ecNumber>
    </recommendedName>
    <alternativeName>
        <fullName evidence="24">tRNA-dihydrouridine synthase 4-like</fullName>
    </alternativeName>
</protein>
<evidence type="ECO:0000259" key="29">
    <source>
        <dbReference type="Pfam" id="PF18035"/>
    </source>
</evidence>
<feature type="domain" description="DUS-like FMN-binding" evidence="27">
    <location>
        <begin position="29"/>
        <end position="234"/>
    </location>
</feature>
<comment type="similarity">
    <text evidence="21">Belongs to the Dus family. Dus4 subfamily.</text>
</comment>
<feature type="coiled-coil region" evidence="25">
    <location>
        <begin position="372"/>
        <end position="478"/>
    </location>
</feature>
<dbReference type="FunCoup" id="A0A6J3DDG4">
    <property type="interactions" value="346"/>
</dbReference>
<dbReference type="GO" id="GO:0050660">
    <property type="term" value="F:flavin adenine dinucleotide binding"/>
    <property type="evidence" value="ECO:0007669"/>
    <property type="project" value="InterPro"/>
</dbReference>
<evidence type="ECO:0000256" key="20">
    <source>
        <dbReference type="ARBA" id="ARBA00052996"/>
    </source>
</evidence>
<evidence type="ECO:0000256" key="6">
    <source>
        <dbReference type="ARBA" id="ARBA00022630"/>
    </source>
</evidence>
<dbReference type="CTD" id="11062"/>
<keyword evidence="13 26" id="KW-1133">Transmembrane helix</keyword>
<comment type="function">
    <text evidence="2">Catalyzes the synthesis of dihydrouridine, a modified base found in the D-loop of most tRNAs.</text>
</comment>
<keyword evidence="9" id="KW-0819">tRNA processing</keyword>
<dbReference type="EC" id="1.3.1.90" evidence="22"/>
<keyword evidence="5" id="KW-0813">Transport</keyword>
<name>A0A6J3DDG4_AYTFU</name>
<dbReference type="InterPro" id="IPR040463">
    <property type="entry name" value="BAP29/BAP31_N"/>
</dbReference>
<comment type="catalytic activity">
    <reaction evidence="18">
        <text>5,6-dihydrouridine(20a) in tRNA + NAD(+) = uridine(20a) in tRNA + NADH + H(+)</text>
        <dbReference type="Rhea" id="RHEA:53348"/>
        <dbReference type="Rhea" id="RHEA-COMP:13535"/>
        <dbReference type="Rhea" id="RHEA-COMP:13536"/>
        <dbReference type="ChEBI" id="CHEBI:15378"/>
        <dbReference type="ChEBI" id="CHEBI:57540"/>
        <dbReference type="ChEBI" id="CHEBI:57945"/>
        <dbReference type="ChEBI" id="CHEBI:65315"/>
        <dbReference type="ChEBI" id="CHEBI:74443"/>
        <dbReference type="EC" id="1.3.1.90"/>
    </reaction>
    <physiologicalReaction direction="right-to-left" evidence="18">
        <dbReference type="Rhea" id="RHEA:53350"/>
    </physiologicalReaction>
</comment>
<dbReference type="GO" id="GO:0102266">
    <property type="term" value="F:tRNA-dihydrouridine20a synthase activity"/>
    <property type="evidence" value="ECO:0007669"/>
    <property type="project" value="UniProtKB-EC"/>
</dbReference>
<evidence type="ECO:0000256" key="24">
    <source>
        <dbReference type="ARBA" id="ARBA00075658"/>
    </source>
</evidence>
<dbReference type="PANTHER" id="PTHR11082:SF31">
    <property type="entry name" value="TRNA-DIHYDROURIDINE(20A_20B) SYNTHASE [NAD(P)+]-LIKE"/>
    <property type="match status" value="1"/>
</dbReference>
<evidence type="ECO:0000256" key="5">
    <source>
        <dbReference type="ARBA" id="ARBA00022448"/>
    </source>
</evidence>
<evidence type="ECO:0000313" key="31">
    <source>
        <dbReference type="RefSeq" id="XP_032049526.1"/>
    </source>
</evidence>